<feature type="compositionally biased region" description="Low complexity" evidence="1">
    <location>
        <begin position="199"/>
        <end position="216"/>
    </location>
</feature>
<feature type="compositionally biased region" description="Basic and acidic residues" evidence="1">
    <location>
        <begin position="17"/>
        <end position="26"/>
    </location>
</feature>
<proteinExistence type="predicted"/>
<keyword evidence="3" id="KW-1185">Reference proteome</keyword>
<gene>
    <name evidence="2" type="ORF">SCHCODRAFT_113750</name>
</gene>
<evidence type="ECO:0000256" key="1">
    <source>
        <dbReference type="SAM" id="MobiDB-lite"/>
    </source>
</evidence>
<evidence type="ECO:0000313" key="2">
    <source>
        <dbReference type="EMBL" id="EFI92256.1"/>
    </source>
</evidence>
<feature type="region of interest" description="Disordered" evidence="1">
    <location>
        <begin position="1"/>
        <end position="57"/>
    </location>
</feature>
<dbReference type="RefSeq" id="XP_003027159.1">
    <property type="nucleotide sequence ID" value="XM_003027113.1"/>
</dbReference>
<feature type="compositionally biased region" description="Polar residues" evidence="1">
    <location>
        <begin position="81"/>
        <end position="92"/>
    </location>
</feature>
<organism evidence="3">
    <name type="scientific">Schizophyllum commune (strain H4-8 / FGSC 9210)</name>
    <name type="common">Split gill fungus</name>
    <dbReference type="NCBI Taxonomy" id="578458"/>
    <lineage>
        <taxon>Eukaryota</taxon>
        <taxon>Fungi</taxon>
        <taxon>Dikarya</taxon>
        <taxon>Basidiomycota</taxon>
        <taxon>Agaricomycotina</taxon>
        <taxon>Agaricomycetes</taxon>
        <taxon>Agaricomycetidae</taxon>
        <taxon>Agaricales</taxon>
        <taxon>Schizophyllaceae</taxon>
        <taxon>Schizophyllum</taxon>
    </lineage>
</organism>
<dbReference type="AlphaFoldDB" id="D8QIN2"/>
<accession>D8QIN2</accession>
<dbReference type="InParanoid" id="D8QIN2"/>
<dbReference type="OrthoDB" id="10362769at2759"/>
<dbReference type="Proteomes" id="UP000007431">
    <property type="component" value="Unassembled WGS sequence"/>
</dbReference>
<dbReference type="GeneID" id="9593649"/>
<reference evidence="2 3" key="1">
    <citation type="journal article" date="2010" name="Nat. Biotechnol.">
        <title>Genome sequence of the model mushroom Schizophyllum commune.</title>
        <authorList>
            <person name="Ohm R.A."/>
            <person name="de Jong J.F."/>
            <person name="Lugones L.G."/>
            <person name="Aerts A."/>
            <person name="Kothe E."/>
            <person name="Stajich J.E."/>
            <person name="de Vries R.P."/>
            <person name="Record E."/>
            <person name="Levasseur A."/>
            <person name="Baker S.E."/>
            <person name="Bartholomew K.A."/>
            <person name="Coutinho P.M."/>
            <person name="Erdmann S."/>
            <person name="Fowler T.J."/>
            <person name="Gathman A.C."/>
            <person name="Lombard V."/>
            <person name="Henrissat B."/>
            <person name="Knabe N."/>
            <person name="Kuees U."/>
            <person name="Lilly W.W."/>
            <person name="Lindquist E."/>
            <person name="Lucas S."/>
            <person name="Magnuson J.K."/>
            <person name="Piumi F."/>
            <person name="Raudaskoski M."/>
            <person name="Salamov A."/>
            <person name="Schmutz J."/>
            <person name="Schwarze F.W.M.R."/>
            <person name="vanKuyk P.A."/>
            <person name="Horton J.S."/>
            <person name="Grigoriev I.V."/>
            <person name="Woesten H.A.B."/>
        </authorList>
    </citation>
    <scope>NUCLEOTIDE SEQUENCE [LARGE SCALE GENOMIC DNA]</scope>
    <source>
        <strain evidence="3">H4-8 / FGSC 9210</strain>
    </source>
</reference>
<feature type="region of interest" description="Disordered" evidence="1">
    <location>
        <begin position="199"/>
        <end position="247"/>
    </location>
</feature>
<dbReference type="HOGENOM" id="CLU_525954_0_0_1"/>
<feature type="non-terminal residue" evidence="2">
    <location>
        <position position="518"/>
    </location>
</feature>
<dbReference type="KEGG" id="scm:SCHCO_02717563"/>
<dbReference type="VEuPathDB" id="FungiDB:SCHCODRAFT_02717563"/>
<protein>
    <submittedName>
        <fullName evidence="2">Uncharacterized protein</fullName>
    </submittedName>
</protein>
<feature type="region of interest" description="Disordered" evidence="1">
    <location>
        <begin position="175"/>
        <end position="194"/>
    </location>
</feature>
<evidence type="ECO:0000313" key="3">
    <source>
        <dbReference type="Proteomes" id="UP000007431"/>
    </source>
</evidence>
<feature type="compositionally biased region" description="Basic residues" evidence="1">
    <location>
        <begin position="1"/>
        <end position="16"/>
    </location>
</feature>
<feature type="region of interest" description="Disordered" evidence="1">
    <location>
        <begin position="80"/>
        <end position="110"/>
    </location>
</feature>
<sequence length="518" mass="56172">MAKLLKKRPALKHRRSEKTPDEERRANGHAFTSNPEPLNAADGIPDDVVEPGFNQKNSRTLKFPGCLGPLRRLTRRGPWATKSSKFDNSQVNGDAEHANGNGGLVDGGEDQINADAAHAQQGAATPQEPVISSHLVESPQQMAVVEEVEMQRQLDVANNGEPAFGAAQWEALLSQSSGINGGPPEAEAPEHATAAATPAGPIAAGSANGVGAASPSVRSPNPKPASGAPAPDTRASEGAEGDPPARQFARNAIVRTCYGDPTYGEDNVHIAVHLGTEDLDDYVDRFGRTDQPLAVAIPKFHRLCEKYDDSLTSLTVTVEKPIDGYDDAAVALVKNAIQCGHLRNCRSIAIEYRGEGAPAYKGAPPLPARSDALPHFERLEIGGHCTAQVFSFFLLILPRVRDLDIRMRITEMDVVTLAKYCGELDYLNVEDIADLTADGQVLKDYVPDPPHGIGSPKKRVECKEVYITTCLRLETFFYRVRPTDTLYLWLRGGIPVRHPGLRKDTLRVYRYEKVCEGA</sequence>
<dbReference type="EMBL" id="GL377313">
    <property type="protein sequence ID" value="EFI92256.1"/>
    <property type="molecule type" value="Genomic_DNA"/>
</dbReference>
<name>D8QIN2_SCHCM</name>